<dbReference type="EMBL" id="FXXP01000001">
    <property type="protein sequence ID" value="SMX27108.1"/>
    <property type="molecule type" value="Genomic_DNA"/>
</dbReference>
<dbReference type="AlphaFoldDB" id="A0A238J8X1"/>
<name>A0A238J8X1_9RHOB</name>
<accession>A0A238J8X1</accession>
<sequence length="74" mass="7549">MAFPTAVNDQITDAISQSNLTVLGQSSATAVATTAQSLAHSFGLRLSAEQAGSARLGILREAVTNKCVQTLGTS</sequence>
<protein>
    <submittedName>
        <fullName evidence="1">Killing trait</fullName>
    </submittedName>
</protein>
<evidence type="ECO:0000313" key="1">
    <source>
        <dbReference type="EMBL" id="SMX27108.1"/>
    </source>
</evidence>
<evidence type="ECO:0000313" key="2">
    <source>
        <dbReference type="Proteomes" id="UP000225972"/>
    </source>
</evidence>
<gene>
    <name evidence="1" type="ORF">TRP8649_01210</name>
</gene>
<dbReference type="Proteomes" id="UP000225972">
    <property type="component" value="Unassembled WGS sequence"/>
</dbReference>
<keyword evidence="2" id="KW-1185">Reference proteome</keyword>
<dbReference type="OrthoDB" id="8594924at2"/>
<proteinExistence type="predicted"/>
<dbReference type="Pfam" id="PF11747">
    <property type="entry name" value="RebB"/>
    <property type="match status" value="1"/>
</dbReference>
<dbReference type="InterPro" id="IPR021070">
    <property type="entry name" value="Killing_trait_RebB"/>
</dbReference>
<organism evidence="1 2">
    <name type="scientific">Pelagimonas phthalicica</name>
    <dbReference type="NCBI Taxonomy" id="1037362"/>
    <lineage>
        <taxon>Bacteria</taxon>
        <taxon>Pseudomonadati</taxon>
        <taxon>Pseudomonadota</taxon>
        <taxon>Alphaproteobacteria</taxon>
        <taxon>Rhodobacterales</taxon>
        <taxon>Roseobacteraceae</taxon>
        <taxon>Pelagimonas</taxon>
    </lineage>
</organism>
<reference evidence="2" key="1">
    <citation type="submission" date="2017-05" db="EMBL/GenBank/DDBJ databases">
        <authorList>
            <person name="Rodrigo-Torres L."/>
            <person name="Arahal R. D."/>
            <person name="Lucena T."/>
        </authorList>
    </citation>
    <scope>NUCLEOTIDE SEQUENCE [LARGE SCALE GENOMIC DNA]</scope>
    <source>
        <strain evidence="2">CECT 8649</strain>
    </source>
</reference>
<dbReference type="RefSeq" id="WP_099243301.1">
    <property type="nucleotide sequence ID" value="NZ_FXXP01000001.1"/>
</dbReference>